<dbReference type="Pfam" id="PF16925">
    <property type="entry name" value="TetR_C_13"/>
    <property type="match status" value="1"/>
</dbReference>
<dbReference type="PANTHER" id="PTHR47506">
    <property type="entry name" value="TRANSCRIPTIONAL REGULATORY PROTEIN"/>
    <property type="match status" value="1"/>
</dbReference>
<dbReference type="RefSeq" id="WP_189332770.1">
    <property type="nucleotide sequence ID" value="NZ_AP023356.1"/>
</dbReference>
<dbReference type="PANTHER" id="PTHR47506:SF6">
    <property type="entry name" value="HTH-TYPE TRANSCRIPTIONAL REPRESSOR NEMR"/>
    <property type="match status" value="1"/>
</dbReference>
<keyword evidence="7" id="KW-1185">Reference proteome</keyword>
<feature type="domain" description="HTH tetR-type" evidence="5">
    <location>
        <begin position="8"/>
        <end position="68"/>
    </location>
</feature>
<dbReference type="Gene3D" id="1.10.10.60">
    <property type="entry name" value="Homeodomain-like"/>
    <property type="match status" value="1"/>
</dbReference>
<protein>
    <submittedName>
        <fullName evidence="6">TetR family transcriptional regulator</fullName>
    </submittedName>
</protein>
<dbReference type="EMBL" id="AP023356">
    <property type="protein sequence ID" value="BCJ40825.1"/>
    <property type="molecule type" value="Genomic_DNA"/>
</dbReference>
<dbReference type="Pfam" id="PF00440">
    <property type="entry name" value="TetR_N"/>
    <property type="match status" value="1"/>
</dbReference>
<dbReference type="SUPFAM" id="SSF48498">
    <property type="entry name" value="Tetracyclin repressor-like, C-terminal domain"/>
    <property type="match status" value="1"/>
</dbReference>
<gene>
    <name evidence="6" type="ORF">Aiant_14820</name>
</gene>
<keyword evidence="1" id="KW-0805">Transcription regulation</keyword>
<reference evidence="6 7" key="1">
    <citation type="submission" date="2020-08" db="EMBL/GenBank/DDBJ databases">
        <title>Whole genome shotgun sequence of Actinoplanes ianthinogenes NBRC 13996.</title>
        <authorList>
            <person name="Komaki H."/>
            <person name="Tamura T."/>
        </authorList>
    </citation>
    <scope>NUCLEOTIDE SEQUENCE [LARGE SCALE GENOMIC DNA]</scope>
    <source>
        <strain evidence="6 7">NBRC 13996</strain>
    </source>
</reference>
<dbReference type="SUPFAM" id="SSF46689">
    <property type="entry name" value="Homeodomain-like"/>
    <property type="match status" value="1"/>
</dbReference>
<feature type="DNA-binding region" description="H-T-H motif" evidence="4">
    <location>
        <begin position="31"/>
        <end position="50"/>
    </location>
</feature>
<keyword evidence="3" id="KW-0804">Transcription</keyword>
<name>A0ABM7LNK3_9ACTN</name>
<evidence type="ECO:0000313" key="6">
    <source>
        <dbReference type="EMBL" id="BCJ40825.1"/>
    </source>
</evidence>
<sequence length="200" mass="21772">MAGRPRDEEARRVILRQAADIASRDGLEGLSIGRLAGVAGVSKSGLFGFFGSKEELQLATVAVAADVYLAEVVRPALTVPPGVTRLRRLCDSWLSYSQRRVFPGGCFFFAVTAEFDARPGRVRDAIAAAARQWRDLVEQTVTEARDLGDLVPATDPGQLAFELIAFLETANAMSLLHDDPWPYERARIAIDSRLTAAAVR</sequence>
<keyword evidence="2 4" id="KW-0238">DNA-binding</keyword>
<evidence type="ECO:0000256" key="1">
    <source>
        <dbReference type="ARBA" id="ARBA00023015"/>
    </source>
</evidence>
<evidence type="ECO:0000256" key="3">
    <source>
        <dbReference type="ARBA" id="ARBA00023163"/>
    </source>
</evidence>
<evidence type="ECO:0000259" key="5">
    <source>
        <dbReference type="PROSITE" id="PS50977"/>
    </source>
</evidence>
<organism evidence="6 7">
    <name type="scientific">Actinoplanes ianthinogenes</name>
    <dbReference type="NCBI Taxonomy" id="122358"/>
    <lineage>
        <taxon>Bacteria</taxon>
        <taxon>Bacillati</taxon>
        <taxon>Actinomycetota</taxon>
        <taxon>Actinomycetes</taxon>
        <taxon>Micromonosporales</taxon>
        <taxon>Micromonosporaceae</taxon>
        <taxon>Actinoplanes</taxon>
    </lineage>
</organism>
<evidence type="ECO:0000313" key="7">
    <source>
        <dbReference type="Proteomes" id="UP000676967"/>
    </source>
</evidence>
<proteinExistence type="predicted"/>
<accession>A0ABM7LNK3</accession>
<dbReference type="Proteomes" id="UP000676967">
    <property type="component" value="Chromosome"/>
</dbReference>
<evidence type="ECO:0000256" key="2">
    <source>
        <dbReference type="ARBA" id="ARBA00023125"/>
    </source>
</evidence>
<dbReference type="Gene3D" id="1.10.357.10">
    <property type="entry name" value="Tetracycline Repressor, domain 2"/>
    <property type="match status" value="1"/>
</dbReference>
<dbReference type="InterPro" id="IPR001647">
    <property type="entry name" value="HTH_TetR"/>
</dbReference>
<dbReference type="InterPro" id="IPR036271">
    <property type="entry name" value="Tet_transcr_reg_TetR-rel_C_sf"/>
</dbReference>
<dbReference type="InterPro" id="IPR011075">
    <property type="entry name" value="TetR_C"/>
</dbReference>
<evidence type="ECO:0000256" key="4">
    <source>
        <dbReference type="PROSITE-ProRule" id="PRU00335"/>
    </source>
</evidence>
<dbReference type="InterPro" id="IPR009057">
    <property type="entry name" value="Homeodomain-like_sf"/>
</dbReference>
<dbReference type="PROSITE" id="PS50977">
    <property type="entry name" value="HTH_TETR_2"/>
    <property type="match status" value="1"/>
</dbReference>